<proteinExistence type="predicted"/>
<reference evidence="1" key="1">
    <citation type="submission" date="2022-10" db="EMBL/GenBank/DDBJ databases">
        <title>Genome Sequence of Xylaria curta.</title>
        <authorList>
            <person name="Buettner E."/>
        </authorList>
    </citation>
    <scope>NUCLEOTIDE SEQUENCE</scope>
    <source>
        <strain evidence="1">Babe10</strain>
    </source>
</reference>
<evidence type="ECO:0000313" key="2">
    <source>
        <dbReference type="Proteomes" id="UP001143856"/>
    </source>
</evidence>
<evidence type="ECO:0000313" key="1">
    <source>
        <dbReference type="EMBL" id="KAJ2972029.1"/>
    </source>
</evidence>
<dbReference type="Proteomes" id="UP001143856">
    <property type="component" value="Unassembled WGS sequence"/>
</dbReference>
<comment type="caution">
    <text evidence="1">The sequence shown here is derived from an EMBL/GenBank/DDBJ whole genome shotgun (WGS) entry which is preliminary data.</text>
</comment>
<name>A0ACC1MYY2_9PEZI</name>
<sequence>MCELHRWKCIGCQLVWTTHKKVETCADCTLKYLAGFLGAPYDSNKIDEEEFTSLASSCGAKPTDFPHPTTTLPLPPPTGTPGPNITCRGGTDYKVKSGDSCESIAQANSMAIDKLLYLNGLDFKCETLTVGSSLCIKDSCKLYKVEPGKTCKQIISDNGFTMVELVHWNPILETACDNMTMMAGRTICITPPGTNEYDGGMTATPNPGNPMNTTTGWVPAIPTTTLTTRDGGPAPTKYFENCPLDEGADAWEFMSEECKELLDPYCDPVLTGDPLPPTTFPSSCTDVYWGAEGATAEGARVAETSSALPNGTYSRRL</sequence>
<accession>A0ACC1MYY2</accession>
<organism evidence="1 2">
    <name type="scientific">Xylaria curta</name>
    <dbReference type="NCBI Taxonomy" id="42375"/>
    <lineage>
        <taxon>Eukaryota</taxon>
        <taxon>Fungi</taxon>
        <taxon>Dikarya</taxon>
        <taxon>Ascomycota</taxon>
        <taxon>Pezizomycotina</taxon>
        <taxon>Sordariomycetes</taxon>
        <taxon>Xylariomycetidae</taxon>
        <taxon>Xylariales</taxon>
        <taxon>Xylariaceae</taxon>
        <taxon>Xylaria</taxon>
    </lineage>
</organism>
<protein>
    <submittedName>
        <fullName evidence="1">Uncharacterized protein</fullName>
    </submittedName>
</protein>
<dbReference type="EMBL" id="JAPDGR010003251">
    <property type="protein sequence ID" value="KAJ2972029.1"/>
    <property type="molecule type" value="Genomic_DNA"/>
</dbReference>
<keyword evidence="2" id="KW-1185">Reference proteome</keyword>
<gene>
    <name evidence="1" type="ORF">NUW58_g9268</name>
</gene>